<dbReference type="EMBL" id="CP001340">
    <property type="protein sequence ID" value="ACL94279.1"/>
    <property type="molecule type" value="Genomic_DNA"/>
</dbReference>
<dbReference type="OrthoDB" id="7191515at2"/>
<keyword evidence="1" id="KW-0732">Signal</keyword>
<name>A0A0H3C6C9_CAUVN</name>
<feature type="signal peptide" evidence="1">
    <location>
        <begin position="1"/>
        <end position="19"/>
    </location>
</feature>
<dbReference type="GeneID" id="7329850"/>
<evidence type="ECO:0000313" key="2">
    <source>
        <dbReference type="EMBL" id="ACL94279.1"/>
    </source>
</evidence>
<accession>A0A0H3C6C9</accession>
<sequence>MRRALLALILVAVAAPALAGQARIPAAPKPKPAAVAQTPIATPSFVLPAPIPLAVGRPGGDVTQCKATCARTLYFCHSAGDDDSCGGRWAQCNAACTATYSPARLGR</sequence>
<keyword evidence="3" id="KW-1185">Reference proteome</keyword>
<evidence type="ECO:0000256" key="1">
    <source>
        <dbReference type="SAM" id="SignalP"/>
    </source>
</evidence>
<protein>
    <submittedName>
        <fullName evidence="2">Uncharacterized protein</fullName>
    </submittedName>
</protein>
<dbReference type="KEGG" id="ccs:CCNA_00814"/>
<dbReference type="HOGENOM" id="CLU_2205307_0_0_5"/>
<dbReference type="Proteomes" id="UP000001364">
    <property type="component" value="Chromosome"/>
</dbReference>
<dbReference type="RefSeq" id="YP_002516187.1">
    <property type="nucleotide sequence ID" value="NC_011916.1"/>
</dbReference>
<feature type="chain" id="PRO_5002605934" evidence="1">
    <location>
        <begin position="20"/>
        <end position="107"/>
    </location>
</feature>
<evidence type="ECO:0000313" key="3">
    <source>
        <dbReference type="Proteomes" id="UP000001364"/>
    </source>
</evidence>
<organism evidence="2 3">
    <name type="scientific">Caulobacter vibrioides (strain NA1000 / CB15N)</name>
    <name type="common">Caulobacter crescentus</name>
    <dbReference type="NCBI Taxonomy" id="565050"/>
    <lineage>
        <taxon>Bacteria</taxon>
        <taxon>Pseudomonadati</taxon>
        <taxon>Pseudomonadota</taxon>
        <taxon>Alphaproteobacteria</taxon>
        <taxon>Caulobacterales</taxon>
        <taxon>Caulobacteraceae</taxon>
        <taxon>Caulobacter</taxon>
    </lineage>
</organism>
<dbReference type="PATRIC" id="fig|565050.3.peg.803"/>
<gene>
    <name evidence="2" type="ordered locus">CCNA_00814</name>
</gene>
<dbReference type="AlphaFoldDB" id="A0A0H3C6C9"/>
<reference evidence="2 3" key="1">
    <citation type="journal article" date="2010" name="J. Bacteriol.">
        <title>The genetic basis of laboratory adaptation in Caulobacter crescentus.</title>
        <authorList>
            <person name="Marks M.E."/>
            <person name="Castro-Rojas C.M."/>
            <person name="Teiling C."/>
            <person name="Du L."/>
            <person name="Kapatral V."/>
            <person name="Walunas T.L."/>
            <person name="Crosson S."/>
        </authorList>
    </citation>
    <scope>NUCLEOTIDE SEQUENCE [LARGE SCALE GENOMIC DNA]</scope>
    <source>
        <strain evidence="3">NA1000 / CB15N</strain>
    </source>
</reference>
<proteinExistence type="predicted"/>
<dbReference type="RefSeq" id="WP_012640059.1">
    <property type="nucleotide sequence ID" value="NC_011916.1"/>
</dbReference>